<dbReference type="Gene3D" id="3.40.50.1000">
    <property type="entry name" value="HAD superfamily/HAD-like"/>
    <property type="match status" value="1"/>
</dbReference>
<dbReference type="Proteomes" id="UP001652445">
    <property type="component" value="Unassembled WGS sequence"/>
</dbReference>
<proteinExistence type="predicted"/>
<keyword evidence="2 4" id="KW-0378">Hydrolase</keyword>
<keyword evidence="3" id="KW-0460">Magnesium</keyword>
<gene>
    <name evidence="4" type="ORF">OB236_15945</name>
</gene>
<name>A0ABT2UG24_9BACL</name>
<dbReference type="Pfam" id="PF13419">
    <property type="entry name" value="HAD_2"/>
    <property type="match status" value="1"/>
</dbReference>
<reference evidence="4 5" key="1">
    <citation type="submission" date="2022-09" db="EMBL/GenBank/DDBJ databases">
        <authorList>
            <person name="Han X.L."/>
            <person name="Wang Q."/>
            <person name="Lu T."/>
        </authorList>
    </citation>
    <scope>NUCLEOTIDE SEQUENCE [LARGE SCALE GENOMIC DNA]</scope>
    <source>
        <strain evidence="4 5">WQ 127069</strain>
    </source>
</reference>
<dbReference type="InterPro" id="IPR041492">
    <property type="entry name" value="HAD_2"/>
</dbReference>
<keyword evidence="1" id="KW-0479">Metal-binding</keyword>
<dbReference type="PANTHER" id="PTHR46470">
    <property type="entry name" value="N-ACYLNEURAMINATE-9-PHOSPHATASE"/>
    <property type="match status" value="1"/>
</dbReference>
<evidence type="ECO:0000313" key="4">
    <source>
        <dbReference type="EMBL" id="MCU6793598.1"/>
    </source>
</evidence>
<dbReference type="InterPro" id="IPR051400">
    <property type="entry name" value="HAD-like_hydrolase"/>
</dbReference>
<dbReference type="InterPro" id="IPR036412">
    <property type="entry name" value="HAD-like_sf"/>
</dbReference>
<organism evidence="4 5">
    <name type="scientific">Paenibacillus baimaensis</name>
    <dbReference type="NCBI Taxonomy" id="2982185"/>
    <lineage>
        <taxon>Bacteria</taxon>
        <taxon>Bacillati</taxon>
        <taxon>Bacillota</taxon>
        <taxon>Bacilli</taxon>
        <taxon>Bacillales</taxon>
        <taxon>Paenibacillaceae</taxon>
        <taxon>Paenibacillus</taxon>
    </lineage>
</organism>
<dbReference type="InterPro" id="IPR023214">
    <property type="entry name" value="HAD_sf"/>
</dbReference>
<accession>A0ABT2UG24</accession>
<evidence type="ECO:0000313" key="5">
    <source>
        <dbReference type="Proteomes" id="UP001652445"/>
    </source>
</evidence>
<evidence type="ECO:0000256" key="2">
    <source>
        <dbReference type="ARBA" id="ARBA00022801"/>
    </source>
</evidence>
<keyword evidence="5" id="KW-1185">Reference proteome</keyword>
<dbReference type="SUPFAM" id="SSF56784">
    <property type="entry name" value="HAD-like"/>
    <property type="match status" value="1"/>
</dbReference>
<sequence>MSHKTSNISEHKKLIVFLDCGDTIIDEGTEIRDDHDIVIQANVIPGADVMVKTLAERGYTLAIVADGYAQSFKNILTDNGLYDYFATMVYSETVKAYKPSSRMFKAAIGALDLTEQDCSRIVMVGNNLSRDIKGANEMGITSIFLSWTPRYPKLHTDESEIPDYTISDPLELIDLVEKLNQQLG</sequence>
<dbReference type="GO" id="GO:0016787">
    <property type="term" value="F:hydrolase activity"/>
    <property type="evidence" value="ECO:0007669"/>
    <property type="project" value="UniProtKB-KW"/>
</dbReference>
<evidence type="ECO:0000256" key="1">
    <source>
        <dbReference type="ARBA" id="ARBA00022723"/>
    </source>
</evidence>
<comment type="caution">
    <text evidence="4">The sequence shown here is derived from an EMBL/GenBank/DDBJ whole genome shotgun (WGS) entry which is preliminary data.</text>
</comment>
<dbReference type="PANTHER" id="PTHR46470:SF2">
    <property type="entry name" value="GLYCERALDEHYDE 3-PHOSPHATE PHOSPHATASE"/>
    <property type="match status" value="1"/>
</dbReference>
<protein>
    <submittedName>
        <fullName evidence="4">HAD family hydrolase</fullName>
    </submittedName>
</protein>
<dbReference type="RefSeq" id="WP_076233354.1">
    <property type="nucleotide sequence ID" value="NZ_JAOQIO010000055.1"/>
</dbReference>
<dbReference type="EMBL" id="JAOQIO010000055">
    <property type="protein sequence ID" value="MCU6793598.1"/>
    <property type="molecule type" value="Genomic_DNA"/>
</dbReference>
<evidence type="ECO:0000256" key="3">
    <source>
        <dbReference type="ARBA" id="ARBA00022842"/>
    </source>
</evidence>